<dbReference type="Pfam" id="PF00291">
    <property type="entry name" value="PALP"/>
    <property type="match status" value="1"/>
</dbReference>
<dbReference type="RefSeq" id="WP_143721763.1">
    <property type="nucleotide sequence ID" value="NZ_VKDB01000025.1"/>
</dbReference>
<evidence type="ECO:0000259" key="3">
    <source>
        <dbReference type="Pfam" id="PF00291"/>
    </source>
</evidence>
<dbReference type="InterPro" id="IPR036052">
    <property type="entry name" value="TrpB-like_PALP_sf"/>
</dbReference>
<reference evidence="4 5" key="1">
    <citation type="submission" date="2019-07" db="EMBL/GenBank/DDBJ databases">
        <title>Deinococcus detaillus sp. nov., isolated from humus soil in Antarctica.</title>
        <authorList>
            <person name="Zhang K."/>
        </authorList>
    </citation>
    <scope>NUCLEOTIDE SEQUENCE [LARGE SCALE GENOMIC DNA]</scope>
    <source>
        <strain evidence="4 5">H1</strain>
    </source>
</reference>
<evidence type="ECO:0000313" key="4">
    <source>
        <dbReference type="EMBL" id="TSA81095.1"/>
    </source>
</evidence>
<dbReference type="GO" id="GO:0008838">
    <property type="term" value="F:diaminopropionate ammonia-lyase activity"/>
    <property type="evidence" value="ECO:0007669"/>
    <property type="project" value="UniProtKB-EC"/>
</dbReference>
<organism evidence="4 5">
    <name type="scientific">Deinococcus detaillensis</name>
    <dbReference type="NCBI Taxonomy" id="2592048"/>
    <lineage>
        <taxon>Bacteria</taxon>
        <taxon>Thermotogati</taxon>
        <taxon>Deinococcota</taxon>
        <taxon>Deinococci</taxon>
        <taxon>Deinococcales</taxon>
        <taxon>Deinococcaceae</taxon>
        <taxon>Deinococcus</taxon>
    </lineage>
</organism>
<sequence>MMQPADAARIFVNPRPRTFETPAQTGLSDFHRKLPFYAPTPLVSAPYVAAVLGVRQVWVKDESSRLGLPAYKILGAAWATYRELETRFGPFKPWETLTDLRGQLPPATLVAATDGNHGRAVARMAHWLGLGAQILVPSDMGAARQNAIRSEGAGVEVVDGSYDQAVSAAAKLADDTHLVISDTAWEGYQRVPAWVIAGYGTIFGEIDQQLAALGADQPSAVAAQMGVGSLAAAVIQHYRAAESTHVLGVEPTQADCVLRSLEAGQLVEVAGPHRSIMAGLNCGNTSPLAWPLLQGGLSASVAVPDERAEEAMRLLAASGVVSGESGAAGLAGFLELLSGRHPAAAVALGLTQDSSLLIISTEGATDPETYWRIVG</sequence>
<dbReference type="OrthoDB" id="34584at2"/>
<keyword evidence="4" id="KW-0456">Lyase</keyword>
<dbReference type="NCBIfam" id="NF006058">
    <property type="entry name" value="PRK08206.1"/>
    <property type="match status" value="1"/>
</dbReference>
<dbReference type="Gene3D" id="3.40.50.1100">
    <property type="match status" value="2"/>
</dbReference>
<name>A0A553ULM5_9DEIO</name>
<evidence type="ECO:0000256" key="2">
    <source>
        <dbReference type="ARBA" id="ARBA00022898"/>
    </source>
</evidence>
<dbReference type="SUPFAM" id="SSF53686">
    <property type="entry name" value="Tryptophan synthase beta subunit-like PLP-dependent enzymes"/>
    <property type="match status" value="1"/>
</dbReference>
<gene>
    <name evidence="4" type="ORF">FNU79_15820</name>
</gene>
<keyword evidence="5" id="KW-1185">Reference proteome</keyword>
<proteinExistence type="predicted"/>
<dbReference type="Proteomes" id="UP000316092">
    <property type="component" value="Unassembled WGS sequence"/>
</dbReference>
<protein>
    <submittedName>
        <fullName evidence="4">Diaminopropionate ammonia-lyase</fullName>
        <ecNumber evidence="4">4.3.1.15</ecNumber>
    </submittedName>
</protein>
<evidence type="ECO:0000256" key="1">
    <source>
        <dbReference type="ARBA" id="ARBA00001933"/>
    </source>
</evidence>
<dbReference type="AlphaFoldDB" id="A0A553ULM5"/>
<dbReference type="EC" id="4.3.1.15" evidence="4"/>
<accession>A0A553ULM5</accession>
<evidence type="ECO:0000313" key="5">
    <source>
        <dbReference type="Proteomes" id="UP000316092"/>
    </source>
</evidence>
<keyword evidence="2" id="KW-0663">Pyridoxal phosphate</keyword>
<dbReference type="PANTHER" id="PTHR42937:SF1">
    <property type="entry name" value="DIAMINOPROPIONATE AMMONIA-LYASE"/>
    <property type="match status" value="1"/>
</dbReference>
<dbReference type="PANTHER" id="PTHR42937">
    <property type="match status" value="1"/>
</dbReference>
<dbReference type="InterPro" id="IPR001926">
    <property type="entry name" value="TrpB-like_PALP"/>
</dbReference>
<dbReference type="EMBL" id="VKDB01000025">
    <property type="protein sequence ID" value="TSA81095.1"/>
    <property type="molecule type" value="Genomic_DNA"/>
</dbReference>
<comment type="cofactor">
    <cofactor evidence="1">
        <name>pyridoxal 5'-phosphate</name>
        <dbReference type="ChEBI" id="CHEBI:597326"/>
    </cofactor>
</comment>
<comment type="caution">
    <text evidence="4">The sequence shown here is derived from an EMBL/GenBank/DDBJ whole genome shotgun (WGS) entry which is preliminary data.</text>
</comment>
<feature type="domain" description="Tryptophan synthase beta chain-like PALP" evidence="3">
    <location>
        <begin position="35"/>
        <end position="336"/>
    </location>
</feature>